<dbReference type="Pfam" id="PF13639">
    <property type="entry name" value="zf-RING_2"/>
    <property type="match status" value="1"/>
</dbReference>
<name>A0A1Y2BN02_9TREE</name>
<dbReference type="PANTHER" id="PTHR45931">
    <property type="entry name" value="SI:CH211-59O9.10"/>
    <property type="match status" value="1"/>
</dbReference>
<evidence type="ECO:0000256" key="1">
    <source>
        <dbReference type="ARBA" id="ARBA00000900"/>
    </source>
</evidence>
<evidence type="ECO:0000256" key="2">
    <source>
        <dbReference type="ARBA" id="ARBA00012483"/>
    </source>
</evidence>
<dbReference type="InterPro" id="IPR013083">
    <property type="entry name" value="Znf_RING/FYVE/PHD"/>
</dbReference>
<evidence type="ECO:0000313" key="11">
    <source>
        <dbReference type="EMBL" id="ORY35545.1"/>
    </source>
</evidence>
<dbReference type="InterPro" id="IPR001841">
    <property type="entry name" value="Znf_RING"/>
</dbReference>
<organism evidence="11 12">
    <name type="scientific">Naematelia encephala</name>
    <dbReference type="NCBI Taxonomy" id="71784"/>
    <lineage>
        <taxon>Eukaryota</taxon>
        <taxon>Fungi</taxon>
        <taxon>Dikarya</taxon>
        <taxon>Basidiomycota</taxon>
        <taxon>Agaricomycotina</taxon>
        <taxon>Tremellomycetes</taxon>
        <taxon>Tremellales</taxon>
        <taxon>Naemateliaceae</taxon>
        <taxon>Naematelia</taxon>
    </lineage>
</organism>
<proteinExistence type="predicted"/>
<dbReference type="AlphaFoldDB" id="A0A1Y2BN02"/>
<feature type="compositionally biased region" description="Pro residues" evidence="9">
    <location>
        <begin position="51"/>
        <end position="67"/>
    </location>
</feature>
<accession>A0A1Y2BN02</accession>
<dbReference type="GO" id="GO:0016567">
    <property type="term" value="P:protein ubiquitination"/>
    <property type="evidence" value="ECO:0007669"/>
    <property type="project" value="UniProtKB-ARBA"/>
</dbReference>
<feature type="compositionally biased region" description="Polar residues" evidence="9">
    <location>
        <begin position="372"/>
        <end position="395"/>
    </location>
</feature>
<feature type="compositionally biased region" description="Low complexity" evidence="9">
    <location>
        <begin position="108"/>
        <end position="122"/>
    </location>
</feature>
<keyword evidence="7" id="KW-0862">Zinc</keyword>
<evidence type="ECO:0000256" key="9">
    <source>
        <dbReference type="SAM" id="MobiDB-lite"/>
    </source>
</evidence>
<dbReference type="SUPFAM" id="SSF57850">
    <property type="entry name" value="RING/U-box"/>
    <property type="match status" value="1"/>
</dbReference>
<dbReference type="FunFam" id="3.30.40.10:FF:000127">
    <property type="entry name" value="E3 ubiquitin-protein ligase RNF181"/>
    <property type="match status" value="1"/>
</dbReference>
<feature type="region of interest" description="Disordered" evidence="9">
    <location>
        <begin position="367"/>
        <end position="487"/>
    </location>
</feature>
<evidence type="ECO:0000256" key="4">
    <source>
        <dbReference type="ARBA" id="ARBA00022723"/>
    </source>
</evidence>
<dbReference type="STRING" id="71784.A0A1Y2BN02"/>
<evidence type="ECO:0000256" key="7">
    <source>
        <dbReference type="ARBA" id="ARBA00022833"/>
    </source>
</evidence>
<dbReference type="PANTHER" id="PTHR45931:SF3">
    <property type="entry name" value="RING ZINC FINGER-CONTAINING PROTEIN"/>
    <property type="match status" value="1"/>
</dbReference>
<dbReference type="InParanoid" id="A0A1Y2BN02"/>
<evidence type="ECO:0000313" key="12">
    <source>
        <dbReference type="Proteomes" id="UP000193986"/>
    </source>
</evidence>
<dbReference type="GO" id="GO:0008270">
    <property type="term" value="F:zinc ion binding"/>
    <property type="evidence" value="ECO:0007669"/>
    <property type="project" value="UniProtKB-KW"/>
</dbReference>
<dbReference type="GO" id="GO:0005634">
    <property type="term" value="C:nucleus"/>
    <property type="evidence" value="ECO:0007669"/>
    <property type="project" value="TreeGrafter"/>
</dbReference>
<dbReference type="Proteomes" id="UP000193986">
    <property type="component" value="Unassembled WGS sequence"/>
</dbReference>
<keyword evidence="5 8" id="KW-0863">Zinc-finger</keyword>
<dbReference type="InterPro" id="IPR051834">
    <property type="entry name" value="RING_finger_E3_ligase"/>
</dbReference>
<dbReference type="PROSITE" id="PS50089">
    <property type="entry name" value="ZF_RING_2"/>
    <property type="match status" value="1"/>
</dbReference>
<feature type="region of interest" description="Disordered" evidence="9">
    <location>
        <begin position="100"/>
        <end position="143"/>
    </location>
</feature>
<dbReference type="CDD" id="cd16667">
    <property type="entry name" value="RING-H2_RNF126-like"/>
    <property type="match status" value="1"/>
</dbReference>
<feature type="compositionally biased region" description="Polar residues" evidence="9">
    <location>
        <begin position="420"/>
        <end position="434"/>
    </location>
</feature>
<dbReference type="GO" id="GO:0061630">
    <property type="term" value="F:ubiquitin protein ligase activity"/>
    <property type="evidence" value="ECO:0007669"/>
    <property type="project" value="UniProtKB-EC"/>
</dbReference>
<feature type="region of interest" description="Disordered" evidence="9">
    <location>
        <begin position="43"/>
        <end position="80"/>
    </location>
</feature>
<dbReference type="OrthoDB" id="8062037at2759"/>
<protein>
    <recommendedName>
        <fullName evidence="2">RING-type E3 ubiquitin transferase</fullName>
        <ecNumber evidence="2">2.3.2.27</ecNumber>
    </recommendedName>
</protein>
<dbReference type="SMART" id="SM00184">
    <property type="entry name" value="RING"/>
    <property type="match status" value="1"/>
</dbReference>
<dbReference type="EMBL" id="MCFC01000001">
    <property type="protein sequence ID" value="ORY35545.1"/>
    <property type="molecule type" value="Genomic_DNA"/>
</dbReference>
<comment type="caution">
    <text evidence="11">The sequence shown here is derived from an EMBL/GenBank/DDBJ whole genome shotgun (WGS) entry which is preliminary data.</text>
</comment>
<evidence type="ECO:0000256" key="3">
    <source>
        <dbReference type="ARBA" id="ARBA00022679"/>
    </source>
</evidence>
<keyword evidence="4" id="KW-0479">Metal-binding</keyword>
<comment type="catalytic activity">
    <reaction evidence="1">
        <text>S-ubiquitinyl-[E2 ubiquitin-conjugating enzyme]-L-cysteine + [acceptor protein]-L-lysine = [E2 ubiquitin-conjugating enzyme]-L-cysteine + N(6)-ubiquitinyl-[acceptor protein]-L-lysine.</text>
        <dbReference type="EC" id="2.3.2.27"/>
    </reaction>
</comment>
<dbReference type="GO" id="GO:0006511">
    <property type="term" value="P:ubiquitin-dependent protein catabolic process"/>
    <property type="evidence" value="ECO:0007669"/>
    <property type="project" value="TreeGrafter"/>
</dbReference>
<evidence type="ECO:0000259" key="10">
    <source>
        <dbReference type="PROSITE" id="PS50089"/>
    </source>
</evidence>
<feature type="compositionally biased region" description="Basic and acidic residues" evidence="9">
    <location>
        <begin position="454"/>
        <end position="473"/>
    </location>
</feature>
<keyword evidence="6" id="KW-0833">Ubl conjugation pathway</keyword>
<evidence type="ECO:0000256" key="5">
    <source>
        <dbReference type="ARBA" id="ARBA00022771"/>
    </source>
</evidence>
<dbReference type="EC" id="2.3.2.27" evidence="2"/>
<keyword evidence="12" id="KW-1185">Reference proteome</keyword>
<evidence type="ECO:0000256" key="8">
    <source>
        <dbReference type="PROSITE-ProRule" id="PRU00175"/>
    </source>
</evidence>
<dbReference type="Gene3D" id="3.30.40.10">
    <property type="entry name" value="Zinc/RING finger domain, C3HC4 (zinc finger)"/>
    <property type="match status" value="1"/>
</dbReference>
<sequence length="487" mass="51241">MSSRPSPFWLCHECGAQMRPLEVNGVKHCASCNGEFLEILDPEVNPDPYHELPPAPPVRPSTSPPPSGQSRSSLEEEQHAEGGGFMQHLFGSLFGAAASNAGQERAGPDPSSPGGSSAPRTGVSGLGQNQGAGGRTFTWNFPGGGQGRVVFGTMGGQMGGMGQVGGPFGPGGDDGLDAFFSGFGARPGGQQNRAGGLNDPMAGDDLLRGLMEIMSGEPGVMPPFLTGAPQGRANPGDYVMTQQGFDQILEQLMQAAGPQGPIPASEVVIEGLPRITFTEESLEKSVYKDCPVCKEDFTVGDEVMRVPCAHVFHPDCLQPWLKINGSCPVCRFSLVPEDGNRQNPQATQAQAPSGGLTSVTDILQRLWGQGGAPSNPTSPTTEQAPPVNLTSQLSTSVPPPPAPQPSPPPAVQPQSAADTPASTSEGQTEGTPTSGAPVEVDLEGPMLSSAIPADYRERHRQRELERERERERQTQQNSHDPYVDDLD</sequence>
<feature type="compositionally biased region" description="Pro residues" evidence="9">
    <location>
        <begin position="397"/>
        <end position="411"/>
    </location>
</feature>
<keyword evidence="3" id="KW-0808">Transferase</keyword>
<feature type="domain" description="RING-type" evidence="10">
    <location>
        <begin position="290"/>
        <end position="331"/>
    </location>
</feature>
<reference evidence="11 12" key="1">
    <citation type="submission" date="2016-07" db="EMBL/GenBank/DDBJ databases">
        <title>Pervasive Adenine N6-methylation of Active Genes in Fungi.</title>
        <authorList>
            <consortium name="DOE Joint Genome Institute"/>
            <person name="Mondo S.J."/>
            <person name="Dannebaum R.O."/>
            <person name="Kuo R.C."/>
            <person name="Labutti K."/>
            <person name="Haridas S."/>
            <person name="Kuo A."/>
            <person name="Salamov A."/>
            <person name="Ahrendt S.R."/>
            <person name="Lipzen A."/>
            <person name="Sullivan W."/>
            <person name="Andreopoulos W.B."/>
            <person name="Clum A."/>
            <person name="Lindquist E."/>
            <person name="Daum C."/>
            <person name="Ramamoorthy G.K."/>
            <person name="Gryganskyi A."/>
            <person name="Culley D."/>
            <person name="Magnuson J.K."/>
            <person name="James T.Y."/>
            <person name="O'Malley M.A."/>
            <person name="Stajich J.E."/>
            <person name="Spatafora J.W."/>
            <person name="Visel A."/>
            <person name="Grigoriev I.V."/>
        </authorList>
    </citation>
    <scope>NUCLEOTIDE SEQUENCE [LARGE SCALE GENOMIC DNA]</scope>
    <source>
        <strain evidence="11 12">68-887.2</strain>
    </source>
</reference>
<feature type="compositionally biased region" description="Gly residues" evidence="9">
    <location>
        <begin position="124"/>
        <end position="134"/>
    </location>
</feature>
<gene>
    <name evidence="11" type="ORF">BCR39DRAFT_555693</name>
</gene>
<evidence type="ECO:0000256" key="6">
    <source>
        <dbReference type="ARBA" id="ARBA00022786"/>
    </source>
</evidence>